<dbReference type="AlphaFoldDB" id="A0AA95ML08"/>
<comment type="similarity">
    <text evidence="1">Belongs to the AB hydrolase superfamily.</text>
</comment>
<dbReference type="InterPro" id="IPR000073">
    <property type="entry name" value="AB_hydrolase_1"/>
</dbReference>
<dbReference type="GO" id="GO:0016787">
    <property type="term" value="F:hydrolase activity"/>
    <property type="evidence" value="ECO:0007669"/>
    <property type="project" value="UniProtKB-KW"/>
</dbReference>
<dbReference type="Gene3D" id="3.40.50.1820">
    <property type="entry name" value="alpha/beta hydrolase"/>
    <property type="match status" value="1"/>
</dbReference>
<reference evidence="4" key="1">
    <citation type="submission" date="2023-05" db="EMBL/GenBank/DDBJ databases">
        <title>Comparative genomics of Bacillaceae isolates and their secondary metabolite potential.</title>
        <authorList>
            <person name="Song L."/>
            <person name="Nielsen L.J."/>
            <person name="Mohite O."/>
            <person name="Xu X."/>
            <person name="Weber T."/>
            <person name="Kovacs A.T."/>
        </authorList>
    </citation>
    <scope>NUCLEOTIDE SEQUENCE</scope>
    <source>
        <strain evidence="4">XLM17</strain>
    </source>
</reference>
<accession>A0AA95ML08</accession>
<sequence>MNDVMKRNNVKVMGQGEQTIIFAHGFGCDQSMWQYIAPTFAERYRIILFDYTGSGNSDITAYQSEKYSTLQGYMQDVLDIIEEMDLQQILFIGHSISSMIGMLAAIERPDYFDKLIMIGPSPCYLNDTDGYVGGFEQSDINELLALMEMNFAGWASYMAPFAMDQSKDPKLTQELENSFVSTNPRIAREFAEVTFFSDYRASVPSVEVPTLIIQCSNDSIVPIEVGEYLNKHLQNSTLQIIDARGHYPHISQPLETTKIITDYLMN</sequence>
<evidence type="ECO:0000256" key="1">
    <source>
        <dbReference type="ARBA" id="ARBA00008645"/>
    </source>
</evidence>
<dbReference type="FunFam" id="3.40.50.1820:FF:000042">
    <property type="entry name" value="probable strigolactone esterase DAD2"/>
    <property type="match status" value="1"/>
</dbReference>
<organism evidence="4 5">
    <name type="scientific">Neobacillus novalis</name>
    <dbReference type="NCBI Taxonomy" id="220687"/>
    <lineage>
        <taxon>Bacteria</taxon>
        <taxon>Bacillati</taxon>
        <taxon>Bacillota</taxon>
        <taxon>Bacilli</taxon>
        <taxon>Bacillales</taxon>
        <taxon>Bacillaceae</taxon>
        <taxon>Neobacillus</taxon>
    </lineage>
</organism>
<evidence type="ECO:0000256" key="2">
    <source>
        <dbReference type="ARBA" id="ARBA00022801"/>
    </source>
</evidence>
<dbReference type="EMBL" id="CP126114">
    <property type="protein sequence ID" value="WHY85897.1"/>
    <property type="molecule type" value="Genomic_DNA"/>
</dbReference>
<proteinExistence type="inferred from homology"/>
<evidence type="ECO:0000313" key="5">
    <source>
        <dbReference type="Proteomes" id="UP001178288"/>
    </source>
</evidence>
<evidence type="ECO:0000313" key="4">
    <source>
        <dbReference type="EMBL" id="WHY85897.1"/>
    </source>
</evidence>
<dbReference type="PANTHER" id="PTHR43039">
    <property type="entry name" value="ESTERASE-RELATED"/>
    <property type="match status" value="1"/>
</dbReference>
<gene>
    <name evidence="4" type="ORF">QNH39_25525</name>
</gene>
<dbReference type="Pfam" id="PF00561">
    <property type="entry name" value="Abhydrolase_1"/>
    <property type="match status" value="1"/>
</dbReference>
<evidence type="ECO:0000259" key="3">
    <source>
        <dbReference type="Pfam" id="PF00561"/>
    </source>
</evidence>
<dbReference type="InterPro" id="IPR029058">
    <property type="entry name" value="AB_hydrolase_fold"/>
</dbReference>
<feature type="domain" description="AB hydrolase-1" evidence="3">
    <location>
        <begin position="19"/>
        <end position="251"/>
    </location>
</feature>
<protein>
    <submittedName>
        <fullName evidence="4">Alpha/beta hydrolase</fullName>
    </submittedName>
</protein>
<dbReference type="PRINTS" id="PR00111">
    <property type="entry name" value="ABHYDROLASE"/>
</dbReference>
<keyword evidence="2 4" id="KW-0378">Hydrolase</keyword>
<name>A0AA95ML08_9BACI</name>
<keyword evidence="5" id="KW-1185">Reference proteome</keyword>
<dbReference type="Proteomes" id="UP001178288">
    <property type="component" value="Chromosome"/>
</dbReference>
<dbReference type="KEGG" id="nnv:QNH39_25525"/>
<dbReference type="RefSeq" id="WP_066093096.1">
    <property type="nucleotide sequence ID" value="NZ_CP126114.1"/>
</dbReference>
<dbReference type="SUPFAM" id="SSF53474">
    <property type="entry name" value="alpha/beta-Hydrolases"/>
    <property type="match status" value="1"/>
</dbReference>